<dbReference type="EMBL" id="PDZR01000004">
    <property type="protein sequence ID" value="PNG26829.1"/>
    <property type="molecule type" value="Genomic_DNA"/>
</dbReference>
<gene>
    <name evidence="2" type="ORF">CR492_05755</name>
</gene>
<dbReference type="OrthoDB" id="7987917at2"/>
<name>A0A2J7TJ87_METSI</name>
<protein>
    <submittedName>
        <fullName evidence="2">Uncharacterized protein</fullName>
    </submittedName>
</protein>
<proteinExistence type="predicted"/>
<feature type="signal peptide" evidence="1">
    <location>
        <begin position="1"/>
        <end position="35"/>
    </location>
</feature>
<comment type="caution">
    <text evidence="2">The sequence shown here is derived from an EMBL/GenBank/DDBJ whole genome shotgun (WGS) entry which is preliminary data.</text>
</comment>
<evidence type="ECO:0000313" key="2">
    <source>
        <dbReference type="EMBL" id="PNG26829.1"/>
    </source>
</evidence>
<reference evidence="2 3" key="1">
    <citation type="submission" date="2017-10" db="EMBL/GenBank/DDBJ databases">
        <title>Genome announcement of Methylocella silvestris TVC from permafrost.</title>
        <authorList>
            <person name="Wang J."/>
            <person name="Geng K."/>
            <person name="Ul-Haque F."/>
            <person name="Crombie A.T."/>
            <person name="Street L.E."/>
            <person name="Wookey P.A."/>
            <person name="Murrell J.C."/>
            <person name="Pratscher J."/>
        </authorList>
    </citation>
    <scope>NUCLEOTIDE SEQUENCE [LARGE SCALE GENOMIC DNA]</scope>
    <source>
        <strain evidence="2 3">TVC</strain>
    </source>
</reference>
<keyword evidence="1" id="KW-0732">Signal</keyword>
<dbReference type="AlphaFoldDB" id="A0A2J7TJ87"/>
<evidence type="ECO:0000313" key="3">
    <source>
        <dbReference type="Proteomes" id="UP000236286"/>
    </source>
</evidence>
<sequence>MKNVTVPLARIARRCAAATIAVGACLSLTAGEANAGFFDFLFQPPPQYSAPVYRPMHVAPHVKKRVVTRKPKAFADKPHTPARVVSNYLDDDSLQKGDAVMTSEGLRIFTGSSGLPHKTADFARVSDTKRLSGRQRDALLAIDTRGANGSLLSGRSIAEPGVSAGEMIVDAKGAKIRYVGP</sequence>
<feature type="chain" id="PRO_5014415521" evidence="1">
    <location>
        <begin position="36"/>
        <end position="181"/>
    </location>
</feature>
<dbReference type="Proteomes" id="UP000236286">
    <property type="component" value="Unassembled WGS sequence"/>
</dbReference>
<dbReference type="PROSITE" id="PS51257">
    <property type="entry name" value="PROKAR_LIPOPROTEIN"/>
    <property type="match status" value="1"/>
</dbReference>
<accession>A0A2J7TJ87</accession>
<organism evidence="2 3">
    <name type="scientific">Methylocella silvestris</name>
    <dbReference type="NCBI Taxonomy" id="199596"/>
    <lineage>
        <taxon>Bacteria</taxon>
        <taxon>Pseudomonadati</taxon>
        <taxon>Pseudomonadota</taxon>
        <taxon>Alphaproteobacteria</taxon>
        <taxon>Hyphomicrobiales</taxon>
        <taxon>Beijerinckiaceae</taxon>
        <taxon>Methylocella</taxon>
    </lineage>
</organism>
<dbReference type="RefSeq" id="WP_102842795.1">
    <property type="nucleotide sequence ID" value="NZ_PDZR01000004.1"/>
</dbReference>
<evidence type="ECO:0000256" key="1">
    <source>
        <dbReference type="SAM" id="SignalP"/>
    </source>
</evidence>